<keyword evidence="1" id="KW-0812">Transmembrane</keyword>
<dbReference type="OrthoDB" id="7996686at2759"/>
<organism evidence="2">
    <name type="scientific">Zeugodacus cucurbitae</name>
    <name type="common">Melon fruit fly</name>
    <name type="synonym">Bactrocera cucurbitae</name>
    <dbReference type="NCBI Taxonomy" id="28588"/>
    <lineage>
        <taxon>Eukaryota</taxon>
        <taxon>Metazoa</taxon>
        <taxon>Ecdysozoa</taxon>
        <taxon>Arthropoda</taxon>
        <taxon>Hexapoda</taxon>
        <taxon>Insecta</taxon>
        <taxon>Pterygota</taxon>
        <taxon>Neoptera</taxon>
        <taxon>Endopterygota</taxon>
        <taxon>Diptera</taxon>
        <taxon>Brachycera</taxon>
        <taxon>Muscomorpha</taxon>
        <taxon>Tephritoidea</taxon>
        <taxon>Tephritidae</taxon>
        <taxon>Zeugodacus</taxon>
        <taxon>Zeugodacus</taxon>
    </lineage>
</organism>
<keyword evidence="2" id="KW-0808">Transferase</keyword>
<feature type="transmembrane region" description="Helical" evidence="1">
    <location>
        <begin position="9"/>
        <end position="26"/>
    </location>
</feature>
<name>A0A0A1XJN9_ZEUCU</name>
<evidence type="ECO:0000256" key="1">
    <source>
        <dbReference type="SAM" id="Phobius"/>
    </source>
</evidence>
<dbReference type="GO" id="GO:0016740">
    <property type="term" value="F:transferase activity"/>
    <property type="evidence" value="ECO:0007669"/>
    <property type="project" value="UniProtKB-KW"/>
</dbReference>
<evidence type="ECO:0000313" key="2">
    <source>
        <dbReference type="EMBL" id="JAD10733.1"/>
    </source>
</evidence>
<accession>A0A0A1XJN9</accession>
<proteinExistence type="predicted"/>
<sequence length="132" mass="15220">MHEYNCQNICYMIVYAFIGFVVALPIPDEQSDAHLGPTTTTAAAEHALLETQMSEMSQQNIVQDFNTFIVLEPMLDAANPLEFNQRLRRALTQSQLNEPVDVDYDMELAEVHVFRPLFRYRAEVERRAQRNG</sequence>
<keyword evidence="1" id="KW-0472">Membrane</keyword>
<dbReference type="EMBL" id="GBXI01003559">
    <property type="protein sequence ID" value="JAD10733.1"/>
    <property type="molecule type" value="Transcribed_RNA"/>
</dbReference>
<dbReference type="AlphaFoldDB" id="A0A0A1XJN9"/>
<reference evidence="2" key="2">
    <citation type="journal article" date="2015" name="Gigascience">
        <title>Reconstructing a comprehensive transcriptome assembly of a white-pupal translocated strain of the pest fruit fly Bactrocera cucurbitae.</title>
        <authorList>
            <person name="Sim S.B."/>
            <person name="Calla B."/>
            <person name="Hall B."/>
            <person name="DeRego T."/>
            <person name="Geib S.M."/>
        </authorList>
    </citation>
    <scope>NUCLEOTIDE SEQUENCE</scope>
</reference>
<protein>
    <submittedName>
        <fullName evidence="2">Acetyl-coenzyme A carboxylase carboxyl transferase subunit beta</fullName>
    </submittedName>
</protein>
<gene>
    <name evidence="2" type="primary">accD_1</name>
    <name evidence="2" type="ORF">g.57802</name>
</gene>
<reference evidence="2" key="1">
    <citation type="submission" date="2014-11" db="EMBL/GenBank/DDBJ databases">
        <authorList>
            <person name="Geib S."/>
        </authorList>
    </citation>
    <scope>NUCLEOTIDE SEQUENCE</scope>
</reference>
<keyword evidence="1" id="KW-1133">Transmembrane helix</keyword>